<proteinExistence type="predicted"/>
<protein>
    <submittedName>
        <fullName evidence="1">Uncharacterized protein</fullName>
    </submittedName>
</protein>
<gene>
    <name evidence="1" type="ORF">EYF80_032653</name>
</gene>
<evidence type="ECO:0000313" key="2">
    <source>
        <dbReference type="Proteomes" id="UP000314294"/>
    </source>
</evidence>
<dbReference type="AlphaFoldDB" id="A0A4Z2GV85"/>
<dbReference type="Proteomes" id="UP000314294">
    <property type="component" value="Unassembled WGS sequence"/>
</dbReference>
<name>A0A4Z2GV85_9TELE</name>
<evidence type="ECO:0000313" key="1">
    <source>
        <dbReference type="EMBL" id="TNN57150.1"/>
    </source>
</evidence>
<comment type="caution">
    <text evidence="1">The sequence shown here is derived from an EMBL/GenBank/DDBJ whole genome shotgun (WGS) entry which is preliminary data.</text>
</comment>
<keyword evidence="2" id="KW-1185">Reference proteome</keyword>
<organism evidence="1 2">
    <name type="scientific">Liparis tanakae</name>
    <name type="common">Tanaka's snailfish</name>
    <dbReference type="NCBI Taxonomy" id="230148"/>
    <lineage>
        <taxon>Eukaryota</taxon>
        <taxon>Metazoa</taxon>
        <taxon>Chordata</taxon>
        <taxon>Craniata</taxon>
        <taxon>Vertebrata</taxon>
        <taxon>Euteleostomi</taxon>
        <taxon>Actinopterygii</taxon>
        <taxon>Neopterygii</taxon>
        <taxon>Teleostei</taxon>
        <taxon>Neoteleostei</taxon>
        <taxon>Acanthomorphata</taxon>
        <taxon>Eupercaria</taxon>
        <taxon>Perciformes</taxon>
        <taxon>Cottioidei</taxon>
        <taxon>Cottales</taxon>
        <taxon>Liparidae</taxon>
        <taxon>Liparis</taxon>
    </lineage>
</organism>
<accession>A0A4Z2GV85</accession>
<reference evidence="1 2" key="1">
    <citation type="submission" date="2019-03" db="EMBL/GenBank/DDBJ databases">
        <title>First draft genome of Liparis tanakae, snailfish: a comprehensive survey of snailfish specific genes.</title>
        <authorList>
            <person name="Kim W."/>
            <person name="Song I."/>
            <person name="Jeong J.-H."/>
            <person name="Kim D."/>
            <person name="Kim S."/>
            <person name="Ryu S."/>
            <person name="Song J.Y."/>
            <person name="Lee S.K."/>
        </authorList>
    </citation>
    <scope>NUCLEOTIDE SEQUENCE [LARGE SCALE GENOMIC DNA]</scope>
    <source>
        <tissue evidence="1">Muscle</tissue>
    </source>
</reference>
<sequence>MNCGRDEEEVKNGNKLREIQPICDIKRRREQHSLGRARVELDSGLLVCQALPLVSSLAHQPLIGMQALNTIAITCHQELGHASESTPRPPGIEFRLKELKQLLINVVSQDAVDP</sequence>
<dbReference type="EMBL" id="SRLO01000412">
    <property type="protein sequence ID" value="TNN57150.1"/>
    <property type="molecule type" value="Genomic_DNA"/>
</dbReference>